<proteinExistence type="predicted"/>
<evidence type="ECO:0000313" key="3">
    <source>
        <dbReference type="Proteomes" id="UP000054717"/>
    </source>
</evidence>
<dbReference type="PROSITE" id="PS51257">
    <property type="entry name" value="PROKAR_LIPOPROTEIN"/>
    <property type="match status" value="1"/>
</dbReference>
<sequence>MRTIASRVMLAGLACVLAACTTGYRNGQQCKQKMIATYPTADVPLSVEATKIAHRGSRVVVEGSYKSVSRTLVTTQIKGGQTDTVKVATINVPAAVECTFQEETMTSFRWLTPLKFAWVYEPVAETEHE</sequence>
<comment type="caution">
    <text evidence="2">The sequence shown here is derived from an EMBL/GenBank/DDBJ whole genome shotgun (WGS) entry which is preliminary data.</text>
</comment>
<feature type="chain" id="PRO_5011117339" description="Lipoprotein" evidence="1">
    <location>
        <begin position="19"/>
        <end position="129"/>
    </location>
</feature>
<evidence type="ECO:0000256" key="1">
    <source>
        <dbReference type="SAM" id="SignalP"/>
    </source>
</evidence>
<dbReference type="AlphaFoldDB" id="A0A158JIY0"/>
<keyword evidence="3" id="KW-1185">Reference proteome</keyword>
<protein>
    <recommendedName>
        <fullName evidence="4">Lipoprotein</fullName>
    </recommendedName>
</protein>
<feature type="signal peptide" evidence="1">
    <location>
        <begin position="1"/>
        <end position="18"/>
    </location>
</feature>
<evidence type="ECO:0008006" key="4">
    <source>
        <dbReference type="Google" id="ProtNLM"/>
    </source>
</evidence>
<dbReference type="EMBL" id="FCNZ02000017">
    <property type="protein sequence ID" value="SAL68439.1"/>
    <property type="molecule type" value="Genomic_DNA"/>
</dbReference>
<keyword evidence="1" id="KW-0732">Signal</keyword>
<name>A0A158JIY0_9BURK</name>
<organism evidence="2 3">
    <name type="scientific">Caballeronia telluris</name>
    <dbReference type="NCBI Taxonomy" id="326475"/>
    <lineage>
        <taxon>Bacteria</taxon>
        <taxon>Pseudomonadati</taxon>
        <taxon>Pseudomonadota</taxon>
        <taxon>Betaproteobacteria</taxon>
        <taxon>Burkholderiales</taxon>
        <taxon>Burkholderiaceae</taxon>
        <taxon>Caballeronia</taxon>
    </lineage>
</organism>
<dbReference type="RefSeq" id="WP_087632143.1">
    <property type="nucleotide sequence ID" value="NZ_FCNZ02000017.1"/>
</dbReference>
<evidence type="ECO:0000313" key="2">
    <source>
        <dbReference type="EMBL" id="SAL68439.1"/>
    </source>
</evidence>
<accession>A0A158JIY0</accession>
<gene>
    <name evidence="2" type="ORF">AWB66_04244</name>
</gene>
<dbReference type="Proteomes" id="UP000054717">
    <property type="component" value="Unassembled WGS sequence"/>
</dbReference>
<reference evidence="2" key="1">
    <citation type="submission" date="2016-01" db="EMBL/GenBank/DDBJ databases">
        <authorList>
            <person name="Peeters Charlotte."/>
        </authorList>
    </citation>
    <scope>NUCLEOTIDE SEQUENCE</scope>
    <source>
        <strain evidence="2">LMG 22936</strain>
    </source>
</reference>